<dbReference type="AlphaFoldDB" id="A0A8K1V9M6"/>
<geneLocation type="mitochondrion" evidence="1"/>
<reference evidence="1" key="1">
    <citation type="submission" date="2021-10" db="EMBL/GenBank/DDBJ databases">
        <title>The complete Mitochondria genome of Ferula sinkiangensis K.M Shen.</title>
        <authorList>
            <person name="Fan C."/>
        </authorList>
    </citation>
    <scope>NUCLEOTIDE SEQUENCE</scope>
</reference>
<evidence type="ECO:0000313" key="1">
    <source>
        <dbReference type="EMBL" id="UEK21326.1"/>
    </source>
</evidence>
<accession>A0A8K1V9M6</accession>
<organism evidence="1">
    <name type="scientific">Ferula sinkiangensis</name>
    <dbReference type="NCBI Taxonomy" id="1271632"/>
    <lineage>
        <taxon>Eukaryota</taxon>
        <taxon>Viridiplantae</taxon>
        <taxon>Streptophyta</taxon>
        <taxon>Embryophyta</taxon>
        <taxon>Tracheophyta</taxon>
        <taxon>Spermatophyta</taxon>
        <taxon>Magnoliopsida</taxon>
        <taxon>eudicotyledons</taxon>
        <taxon>Gunneridae</taxon>
        <taxon>Pentapetalae</taxon>
        <taxon>asterids</taxon>
        <taxon>campanulids</taxon>
        <taxon>Apiales</taxon>
        <taxon>Apiaceae</taxon>
        <taxon>Apioideae</taxon>
        <taxon>Scandiceae</taxon>
        <taxon>Ferulinae</taxon>
        <taxon>Ferula</taxon>
    </lineage>
</organism>
<gene>
    <name evidence="1" type="primary">orf42</name>
</gene>
<sequence length="133" mass="15624">MVHCLFLAREPKQNEHACYLLYWTPDQAFYLCRIGTNTTALEQLSGRRPATSVHRYRFILHTWSSLTTLRGLVRSQSCLVRRNWAKKKECSTGTTANKDRNYIDNCSSPSPSLRRTVWRLERKTTSPSRRWCQ</sequence>
<name>A0A8K1V9M6_9APIA</name>
<proteinExistence type="predicted"/>
<dbReference type="EMBL" id="OK585063">
    <property type="protein sequence ID" value="UEK21327.1"/>
    <property type="molecule type" value="Genomic_DNA"/>
</dbReference>
<dbReference type="EMBL" id="OK585063">
    <property type="protein sequence ID" value="UEK21326.1"/>
    <property type="molecule type" value="Genomic_DNA"/>
</dbReference>
<dbReference type="EMBL" id="OK585063">
    <property type="protein sequence ID" value="UEK21325.1"/>
    <property type="molecule type" value="Genomic_DNA"/>
</dbReference>
<keyword evidence="1" id="KW-0496">Mitochondrion</keyword>
<protein>
    <submittedName>
        <fullName evidence="1">Uncharacterized protein</fullName>
    </submittedName>
</protein>